<accession>A0A1E1X8I4</accession>
<dbReference type="PANTHER" id="PTHR12274">
    <property type="entry name" value="GRANULIN"/>
    <property type="match status" value="1"/>
</dbReference>
<protein>
    <submittedName>
        <fullName evidence="6">Putative conserved secreted protein</fullName>
    </submittedName>
</protein>
<feature type="domain" description="Granulins" evidence="5">
    <location>
        <begin position="379"/>
        <end position="392"/>
    </location>
</feature>
<evidence type="ECO:0000256" key="2">
    <source>
        <dbReference type="ARBA" id="ARBA00010093"/>
    </source>
</evidence>
<dbReference type="Pfam" id="PF00396">
    <property type="entry name" value="Granulin"/>
    <property type="match status" value="6"/>
</dbReference>
<evidence type="ECO:0000313" key="6">
    <source>
        <dbReference type="EMBL" id="JAT95341.1"/>
    </source>
</evidence>
<dbReference type="SUPFAM" id="SSF57277">
    <property type="entry name" value="Granulin repeat"/>
    <property type="match status" value="5"/>
</dbReference>
<dbReference type="PROSITE" id="PS00799">
    <property type="entry name" value="GRANULINS"/>
    <property type="match status" value="2"/>
</dbReference>
<dbReference type="Gene3D" id="2.10.25.160">
    <property type="entry name" value="Granulin"/>
    <property type="match status" value="6"/>
</dbReference>
<dbReference type="AlphaFoldDB" id="A0A1E1X8I4"/>
<dbReference type="SMART" id="SM00277">
    <property type="entry name" value="GRAN"/>
    <property type="match status" value="6"/>
</dbReference>
<proteinExistence type="evidence at transcript level"/>
<dbReference type="GO" id="GO:0005576">
    <property type="term" value="C:extracellular region"/>
    <property type="evidence" value="ECO:0007669"/>
    <property type="project" value="UniProtKB-SubCell"/>
</dbReference>
<feature type="non-terminal residue" evidence="6">
    <location>
        <position position="1"/>
    </location>
</feature>
<dbReference type="EMBL" id="GFAC01003847">
    <property type="protein sequence ID" value="JAT95341.1"/>
    <property type="molecule type" value="mRNA"/>
</dbReference>
<keyword evidence="4" id="KW-1015">Disulfide bond</keyword>
<dbReference type="InterPro" id="IPR037277">
    <property type="entry name" value="Granulin_sf"/>
</dbReference>
<evidence type="ECO:0000256" key="4">
    <source>
        <dbReference type="ARBA" id="ARBA00023157"/>
    </source>
</evidence>
<evidence type="ECO:0000256" key="3">
    <source>
        <dbReference type="ARBA" id="ARBA00022525"/>
    </source>
</evidence>
<organism evidence="6">
    <name type="scientific">Amblyomma aureolatum</name>
    <dbReference type="NCBI Taxonomy" id="187763"/>
    <lineage>
        <taxon>Eukaryota</taxon>
        <taxon>Metazoa</taxon>
        <taxon>Ecdysozoa</taxon>
        <taxon>Arthropoda</taxon>
        <taxon>Chelicerata</taxon>
        <taxon>Arachnida</taxon>
        <taxon>Acari</taxon>
        <taxon>Parasitiformes</taxon>
        <taxon>Ixodida</taxon>
        <taxon>Ixodoidea</taxon>
        <taxon>Ixodidae</taxon>
        <taxon>Amblyomminae</taxon>
        <taxon>Amblyomma</taxon>
    </lineage>
</organism>
<evidence type="ECO:0000259" key="5">
    <source>
        <dbReference type="PROSITE" id="PS00799"/>
    </source>
</evidence>
<evidence type="ECO:0000256" key="1">
    <source>
        <dbReference type="ARBA" id="ARBA00004613"/>
    </source>
</evidence>
<sequence length="504" mass="55462">CPDGKMCFDNQTCCELYDRTYNCCPYVRATCCEDYVSCCPEGYRCIITLQKCVRDITGEMVPMHSSLRCHRDSSEQVHKASLTSTELLPCPDGSSCQNTQTCCLLTSGRYGCCPYSHAECCSDHLSCCPEGYQCRISTHQCIHATSNHSVAMAQKVDPVVAAPRKVDADSDAELLPCPDGSYCQNTQTCCLLTSGRYGCCPYSHAECCSDHLSCCPEGYRCKVSTHQCVHATSNHSVAMARKVDSFNLTYLRVSPRNDDVTCPDGHKCLTDQTCCQLNNGSYGCCPLPDAVCCEDHKSCCPAGYVCHVSTQTCQLGDRLVPMVQKVPGFKDAALIGPSLRNGELSVMCPDGSECDDDQTCCQLQDGSYGCCVYSQAVCCDDKEHCCPQGYRCDTAAGRCVSGGNLMSPMLLKVQARRRKPTLRIPEPTAHKRCPDQKFCPDKMTCCKSNSTYVCCPFSEATCCADGEHCCPKGFRCDEVYRRCVHDRHLDEVPMLKKFPTTPRP</sequence>
<dbReference type="PANTHER" id="PTHR12274:SF3">
    <property type="entry name" value="PROGRANULIN"/>
    <property type="match status" value="1"/>
</dbReference>
<keyword evidence="3" id="KW-0964">Secreted</keyword>
<name>A0A1E1X8I4_9ACAR</name>
<comment type="similarity">
    <text evidence="2">Belongs to the granulin family.</text>
</comment>
<feature type="domain" description="Granulins" evidence="5">
    <location>
        <begin position="463"/>
        <end position="476"/>
    </location>
</feature>
<dbReference type="InterPro" id="IPR000118">
    <property type="entry name" value="Granulin"/>
</dbReference>
<dbReference type="InterPro" id="IPR039036">
    <property type="entry name" value="Granulin_fam"/>
</dbReference>
<reference evidence="6" key="1">
    <citation type="journal article" date="2017" name="Front. Cell. Infect. Microbiol.">
        <title>The Distinct Transcriptional Response of the Midgut of Amblyomma sculptum and Amblyomma aureolatum Ticks to Rickettsia rickettsii Correlates to Their Differences in Susceptibility to Infection.</title>
        <authorList>
            <person name="Martins L.A."/>
            <person name="Galletti M.F.B.M."/>
            <person name="Ribeiro J.M."/>
            <person name="Fujita A."/>
            <person name="Costa F.B."/>
            <person name="Labruna M.B."/>
            <person name="Daffre S."/>
            <person name="Fogaca A.C."/>
        </authorList>
    </citation>
    <scope>NUCLEOTIDE SEQUENCE</scope>
</reference>
<comment type="subcellular location">
    <subcellularLocation>
        <location evidence="1">Secreted</location>
    </subcellularLocation>
</comment>